<accession>A0AA88S4A8</accession>
<reference evidence="1" key="1">
    <citation type="submission" date="2023-07" db="EMBL/GenBank/DDBJ databases">
        <title>Chromosome-level Genome Assembly of Striped Snakehead (Channa striata).</title>
        <authorList>
            <person name="Liu H."/>
        </authorList>
    </citation>
    <scope>NUCLEOTIDE SEQUENCE</scope>
    <source>
        <strain evidence="1">Gz</strain>
        <tissue evidence="1">Muscle</tissue>
    </source>
</reference>
<keyword evidence="2" id="KW-1185">Reference proteome</keyword>
<evidence type="ECO:0000313" key="2">
    <source>
        <dbReference type="Proteomes" id="UP001187415"/>
    </source>
</evidence>
<sequence>MTVQKKAQADKDCLESQHLSSDAIGGELVVIIVQTSTVKLEGTCPTCDLWKHHVSKQLQQQHLPVRSSTFQIV</sequence>
<dbReference type="EMBL" id="JAUPFM010000018">
    <property type="protein sequence ID" value="KAK2822834.1"/>
    <property type="molecule type" value="Genomic_DNA"/>
</dbReference>
<dbReference type="AlphaFoldDB" id="A0AA88S4A8"/>
<evidence type="ECO:0000313" key="1">
    <source>
        <dbReference type="EMBL" id="KAK2822834.1"/>
    </source>
</evidence>
<name>A0AA88S4A8_CHASR</name>
<gene>
    <name evidence="1" type="ORF">Q5P01_022899</name>
</gene>
<proteinExistence type="predicted"/>
<protein>
    <submittedName>
        <fullName evidence="1">Uncharacterized protein</fullName>
    </submittedName>
</protein>
<organism evidence="1 2">
    <name type="scientific">Channa striata</name>
    <name type="common">Snakehead murrel</name>
    <name type="synonym">Ophicephalus striatus</name>
    <dbReference type="NCBI Taxonomy" id="64152"/>
    <lineage>
        <taxon>Eukaryota</taxon>
        <taxon>Metazoa</taxon>
        <taxon>Chordata</taxon>
        <taxon>Craniata</taxon>
        <taxon>Vertebrata</taxon>
        <taxon>Euteleostomi</taxon>
        <taxon>Actinopterygii</taxon>
        <taxon>Neopterygii</taxon>
        <taxon>Teleostei</taxon>
        <taxon>Neoteleostei</taxon>
        <taxon>Acanthomorphata</taxon>
        <taxon>Anabantaria</taxon>
        <taxon>Anabantiformes</taxon>
        <taxon>Channoidei</taxon>
        <taxon>Channidae</taxon>
        <taxon>Channa</taxon>
    </lineage>
</organism>
<comment type="caution">
    <text evidence="1">The sequence shown here is derived from an EMBL/GenBank/DDBJ whole genome shotgun (WGS) entry which is preliminary data.</text>
</comment>
<dbReference type="Proteomes" id="UP001187415">
    <property type="component" value="Unassembled WGS sequence"/>
</dbReference>